<reference evidence="2 3" key="1">
    <citation type="submission" date="2021-01" db="EMBL/GenBank/DDBJ databases">
        <title>Draft genome sequence of Micromonospora sp. strain STR1_7.</title>
        <authorList>
            <person name="Karlyshev A."/>
            <person name="Jawad R."/>
        </authorList>
    </citation>
    <scope>NUCLEOTIDE SEQUENCE [LARGE SCALE GENOMIC DNA]</scope>
    <source>
        <strain evidence="2 3">STR1-7</strain>
    </source>
</reference>
<feature type="region of interest" description="Disordered" evidence="1">
    <location>
        <begin position="1"/>
        <end position="24"/>
    </location>
</feature>
<comment type="caution">
    <text evidence="2">The sequence shown here is derived from an EMBL/GenBank/DDBJ whole genome shotgun (WGS) entry which is preliminary data.</text>
</comment>
<gene>
    <name evidence="2" type="ORF">JNW91_18865</name>
</gene>
<proteinExistence type="predicted"/>
<keyword evidence="3" id="KW-1185">Reference proteome</keyword>
<accession>A0ABS1XWT7</accession>
<evidence type="ECO:0000313" key="3">
    <source>
        <dbReference type="Proteomes" id="UP000601027"/>
    </source>
</evidence>
<dbReference type="RefSeq" id="WP_203176867.1">
    <property type="nucleotide sequence ID" value="NZ_JAEVHM010000094.1"/>
</dbReference>
<organism evidence="2 3">
    <name type="scientific">Micromonospora parastrephiae</name>
    <dbReference type="NCBI Taxonomy" id="2806101"/>
    <lineage>
        <taxon>Bacteria</taxon>
        <taxon>Bacillati</taxon>
        <taxon>Actinomycetota</taxon>
        <taxon>Actinomycetes</taxon>
        <taxon>Micromonosporales</taxon>
        <taxon>Micromonosporaceae</taxon>
        <taxon>Micromonospora</taxon>
    </lineage>
</organism>
<evidence type="ECO:0000256" key="1">
    <source>
        <dbReference type="SAM" id="MobiDB-lite"/>
    </source>
</evidence>
<protein>
    <submittedName>
        <fullName evidence="2">Uncharacterized protein</fullName>
    </submittedName>
</protein>
<evidence type="ECO:0000313" key="2">
    <source>
        <dbReference type="EMBL" id="MBM0233731.1"/>
    </source>
</evidence>
<sequence length="269" mass="29853">MTKQTRQTSFSKRPAPVTGGQTRSALLTRAKRAAVPLRKVFVQLPQSAETRPGLLAPFITAGDLRGLRAYLMVVAASSATNEQGTWTTELDSLVWARLFDAHKDAEHAAARTAAWRTLTRLQDKGLIECSRTKGSRNIAVTLLREDGSKQPYTRPGAADKDAYLQLPIGFWTKGYDEKVNLPGLAMLLAICNERSWAAFPAEWMPTWYGWSADTTLRGLKNLREHGLIEQRERFKKAALTAPGSTLFYEYRPARLLRPAVQARPVGATA</sequence>
<feature type="compositionally biased region" description="Polar residues" evidence="1">
    <location>
        <begin position="1"/>
        <end position="11"/>
    </location>
</feature>
<dbReference type="Proteomes" id="UP000601027">
    <property type="component" value="Unassembled WGS sequence"/>
</dbReference>
<name>A0ABS1XWT7_9ACTN</name>
<dbReference type="EMBL" id="JAEVHM010000094">
    <property type="protein sequence ID" value="MBM0233731.1"/>
    <property type="molecule type" value="Genomic_DNA"/>
</dbReference>